<evidence type="ECO:0000313" key="1">
    <source>
        <dbReference type="EMBL" id="RAP37055.1"/>
    </source>
</evidence>
<dbReference type="Proteomes" id="UP000249458">
    <property type="component" value="Unassembled WGS sequence"/>
</dbReference>
<dbReference type="RefSeq" id="WP_112219171.1">
    <property type="nucleotide sequence ID" value="NZ_MVJN01000004.1"/>
</dbReference>
<gene>
    <name evidence="1" type="ORF">B1207_06425</name>
</gene>
<name>A0A364LKW0_9GAMM</name>
<reference evidence="1 2" key="1">
    <citation type="submission" date="2017-02" db="EMBL/GenBank/DDBJ databases">
        <title>Legionella quilivanii strain from human: case report and whole genome sequencing analysis.</title>
        <authorList>
            <person name="Lalancette C."/>
            <person name="Leduc J.-M."/>
            <person name="Levesque S."/>
            <person name="Fournier E."/>
            <person name="Saoud J."/>
            <person name="Faucher S.P."/>
            <person name="Bernard K."/>
            <person name="Martineau C."/>
            <person name="Longtin J."/>
        </authorList>
    </citation>
    <scope>NUCLEOTIDE SEQUENCE [LARGE SCALE GENOMIC DNA]</scope>
    <source>
        <strain evidence="1 2">ID143958</strain>
    </source>
</reference>
<dbReference type="AlphaFoldDB" id="A0A364LKW0"/>
<protein>
    <recommendedName>
        <fullName evidence="3">Coiled-coil protein</fullName>
    </recommendedName>
</protein>
<organism evidence="1 2">
    <name type="scientific">Legionella quinlivanii</name>
    <dbReference type="NCBI Taxonomy" id="45073"/>
    <lineage>
        <taxon>Bacteria</taxon>
        <taxon>Pseudomonadati</taxon>
        <taxon>Pseudomonadota</taxon>
        <taxon>Gammaproteobacteria</taxon>
        <taxon>Legionellales</taxon>
        <taxon>Legionellaceae</taxon>
        <taxon>Legionella</taxon>
    </lineage>
</organism>
<accession>A0A364LKW0</accession>
<comment type="caution">
    <text evidence="1">The sequence shown here is derived from an EMBL/GenBank/DDBJ whole genome shotgun (WGS) entry which is preliminary data.</text>
</comment>
<evidence type="ECO:0000313" key="2">
    <source>
        <dbReference type="Proteomes" id="UP000249458"/>
    </source>
</evidence>
<dbReference type="EMBL" id="MVJN01000004">
    <property type="protein sequence ID" value="RAP37055.1"/>
    <property type="molecule type" value="Genomic_DNA"/>
</dbReference>
<evidence type="ECO:0008006" key="3">
    <source>
        <dbReference type="Google" id="ProtNLM"/>
    </source>
</evidence>
<sequence>MTLESHQKKIETTSEIIQKRFIEYRDLTETIRKKLEAYFFDKSRTDKLTEIARGEQVGVNFNELEPKMRKCLVDAQSLAEKACNYNSFVSALDECIVNSGLPFQLQDAACYTFKPEKPYTPFAQAFMGQFAAALSVYRTCLGISELYYSMFYNDAIQNQDYFDYLESVNALKAEFDEGATPCQELFRRATPLRQQGNLLLSANTVHSGLEAFENQFNASSKRLKDLIIYGENYLEKIYVDFPNDAKMWLIHSRSWHELLADLADHIYPKSKIISWFTESKLAFSKSHSQMLHNEIDEFGKTMLEESPELRIALAESGLTTLQNTRVKLRAKMAHEKLSISEAPKSTFFQNHSHASNNFYRSGTEALRSFAPLLPIGNLSNDKSPGCS</sequence>
<proteinExistence type="predicted"/>